<dbReference type="Proteomes" id="UP000198644">
    <property type="component" value="Unassembled WGS sequence"/>
</dbReference>
<dbReference type="InterPro" id="IPR011527">
    <property type="entry name" value="ABC1_TM_dom"/>
</dbReference>
<feature type="transmembrane region" description="Helical" evidence="7">
    <location>
        <begin position="260"/>
        <end position="282"/>
    </location>
</feature>
<keyword evidence="5 7" id="KW-1133">Transmembrane helix</keyword>
<dbReference type="Gene3D" id="3.40.50.300">
    <property type="entry name" value="P-loop containing nucleotide triphosphate hydrolases"/>
    <property type="match status" value="1"/>
</dbReference>
<feature type="transmembrane region" description="Helical" evidence="7">
    <location>
        <begin position="74"/>
        <end position="91"/>
    </location>
</feature>
<dbReference type="STRING" id="650891.SAMN05216203_0444"/>
<dbReference type="PROSITE" id="PS50893">
    <property type="entry name" value="ABC_TRANSPORTER_2"/>
    <property type="match status" value="1"/>
</dbReference>
<keyword evidence="6 7" id="KW-0472">Membrane</keyword>
<dbReference type="InterPro" id="IPR039421">
    <property type="entry name" value="Type_1_exporter"/>
</dbReference>
<dbReference type="InterPro" id="IPR003439">
    <property type="entry name" value="ABC_transporter-like_ATP-bd"/>
</dbReference>
<feature type="transmembrane region" description="Helical" evidence="7">
    <location>
        <begin position="288"/>
        <end position="308"/>
    </location>
</feature>
<keyword evidence="2 7" id="KW-0812">Transmembrane</keyword>
<proteinExistence type="predicted"/>
<comment type="subcellular location">
    <subcellularLocation>
        <location evidence="1">Cell membrane</location>
        <topology evidence="1">Multi-pass membrane protein</topology>
    </subcellularLocation>
</comment>
<dbReference type="GO" id="GO:0140359">
    <property type="term" value="F:ABC-type transporter activity"/>
    <property type="evidence" value="ECO:0007669"/>
    <property type="project" value="InterPro"/>
</dbReference>
<evidence type="ECO:0000256" key="7">
    <source>
        <dbReference type="SAM" id="Phobius"/>
    </source>
</evidence>
<dbReference type="Pfam" id="PF00005">
    <property type="entry name" value="ABC_tran"/>
    <property type="match status" value="1"/>
</dbReference>
<evidence type="ECO:0000259" key="8">
    <source>
        <dbReference type="PROSITE" id="PS50893"/>
    </source>
</evidence>
<evidence type="ECO:0000256" key="2">
    <source>
        <dbReference type="ARBA" id="ARBA00022692"/>
    </source>
</evidence>
<dbReference type="GO" id="GO:0034775">
    <property type="term" value="P:glutathione transmembrane transport"/>
    <property type="evidence" value="ECO:0007669"/>
    <property type="project" value="InterPro"/>
</dbReference>
<dbReference type="PANTHER" id="PTHR24221">
    <property type="entry name" value="ATP-BINDING CASSETTE SUB-FAMILY B"/>
    <property type="match status" value="1"/>
</dbReference>
<evidence type="ECO:0000256" key="3">
    <source>
        <dbReference type="ARBA" id="ARBA00022741"/>
    </source>
</evidence>
<dbReference type="EMBL" id="FOYW01000001">
    <property type="protein sequence ID" value="SFR45289.1"/>
    <property type="molecule type" value="Genomic_DNA"/>
</dbReference>
<dbReference type="GO" id="GO:0016887">
    <property type="term" value="F:ATP hydrolysis activity"/>
    <property type="evidence" value="ECO:0007669"/>
    <property type="project" value="InterPro"/>
</dbReference>
<protein>
    <submittedName>
        <fullName evidence="10">ATP-binding cassette, subfamily C, CydC</fullName>
    </submittedName>
</protein>
<feature type="transmembrane region" description="Helical" evidence="7">
    <location>
        <begin position="148"/>
        <end position="170"/>
    </location>
</feature>
<gene>
    <name evidence="10" type="ORF">SAMN05216203_0444</name>
</gene>
<dbReference type="SUPFAM" id="SSF52540">
    <property type="entry name" value="P-loop containing nucleoside triphosphate hydrolases"/>
    <property type="match status" value="1"/>
</dbReference>
<dbReference type="GO" id="GO:0005886">
    <property type="term" value="C:plasma membrane"/>
    <property type="evidence" value="ECO:0007669"/>
    <property type="project" value="UniProtKB-SubCell"/>
</dbReference>
<evidence type="ECO:0000313" key="11">
    <source>
        <dbReference type="Proteomes" id="UP000198644"/>
    </source>
</evidence>
<dbReference type="GO" id="GO:0005524">
    <property type="term" value="F:ATP binding"/>
    <property type="evidence" value="ECO:0007669"/>
    <property type="project" value="UniProtKB-KW"/>
</dbReference>
<dbReference type="Pfam" id="PF00664">
    <property type="entry name" value="ABC_membrane"/>
    <property type="match status" value="1"/>
</dbReference>
<dbReference type="InterPro" id="IPR014223">
    <property type="entry name" value="ABC_CydC/D"/>
</dbReference>
<dbReference type="Gene3D" id="1.20.1560.10">
    <property type="entry name" value="ABC transporter type 1, transmembrane domain"/>
    <property type="match status" value="1"/>
</dbReference>
<evidence type="ECO:0000259" key="9">
    <source>
        <dbReference type="PROSITE" id="PS50929"/>
    </source>
</evidence>
<dbReference type="PROSITE" id="PS50929">
    <property type="entry name" value="ABC_TM1F"/>
    <property type="match status" value="1"/>
</dbReference>
<dbReference type="PROSITE" id="PS00211">
    <property type="entry name" value="ABC_TRANSPORTER_1"/>
    <property type="match status" value="1"/>
</dbReference>
<evidence type="ECO:0000256" key="6">
    <source>
        <dbReference type="ARBA" id="ARBA00023136"/>
    </source>
</evidence>
<feature type="domain" description="ABC transporter" evidence="8">
    <location>
        <begin position="350"/>
        <end position="559"/>
    </location>
</feature>
<dbReference type="InterPro" id="IPR036640">
    <property type="entry name" value="ABC1_TM_sf"/>
</dbReference>
<name>A0A1I6GT72_9GAMM</name>
<keyword evidence="11" id="KW-1185">Reference proteome</keyword>
<dbReference type="OrthoDB" id="9802264at2"/>
<feature type="transmembrane region" description="Helical" evidence="7">
    <location>
        <begin position="176"/>
        <end position="195"/>
    </location>
</feature>
<organism evidence="10 11">
    <name type="scientific">Marinobacter daqiaonensis</name>
    <dbReference type="NCBI Taxonomy" id="650891"/>
    <lineage>
        <taxon>Bacteria</taxon>
        <taxon>Pseudomonadati</taxon>
        <taxon>Pseudomonadota</taxon>
        <taxon>Gammaproteobacteria</taxon>
        <taxon>Pseudomonadales</taxon>
        <taxon>Marinobacteraceae</taxon>
        <taxon>Marinobacter</taxon>
    </lineage>
</organism>
<sequence>MPEHGTGAAVLIGPLIPWLRMLQRRRGRLMVGGLLLFVTILAGTGLLALSGWFITATALTGLLMAAGVQASLEIYAPGGGIRFLAVARTVARYLERLYNHDTVLRLVADIRVELFRGLALQPLNLRRAHRAADRVNRLTRDVDALDNLFLRLAAPPALAFGSLLLAAILFLVVAPVMIWALVPLCVLPLVLIWLAHRTLTPTREAGRHEEELRARLINALEAQPELQAAQLWHKEAADLLDRSDRVDQSREQATVTSATASGLTLVTIQLATALALILGLALWREGTISGPVAIMLTLGILGLGEAFLPLPAAFSQLGATLGAADRLNGQTGAGKASGENGGEAPSSDTVSLEALSLRRYGEWVVPPLTATLEPGERLAILGSSGSGKSTLLDVIAGLEPGHSGRLMIGDQPVDTARHLPWGNSLSYLRQQTHLFSDTLRANLLLARPDGSDEELDAVLHAVALDELVSSLPAGLDTWVGDQGQRLSGGERRRLALARALLHRGWLVLLDEPFTGVDQATTALISRRMEPWLRGRTCIMAAHGQEALPGVKRWLDLDKKDC</sequence>
<dbReference type="InterPro" id="IPR003593">
    <property type="entry name" value="AAA+_ATPase"/>
</dbReference>
<dbReference type="SUPFAM" id="SSF90123">
    <property type="entry name" value="ABC transporter transmembrane region"/>
    <property type="match status" value="1"/>
</dbReference>
<dbReference type="SMART" id="SM00382">
    <property type="entry name" value="AAA"/>
    <property type="match status" value="1"/>
</dbReference>
<dbReference type="PANTHER" id="PTHR24221:SF654">
    <property type="entry name" value="ATP-BINDING CASSETTE SUB-FAMILY B MEMBER 6"/>
    <property type="match status" value="1"/>
</dbReference>
<feature type="transmembrane region" description="Helical" evidence="7">
    <location>
        <begin position="6"/>
        <end position="22"/>
    </location>
</feature>
<dbReference type="GO" id="GO:0045454">
    <property type="term" value="P:cell redox homeostasis"/>
    <property type="evidence" value="ECO:0007669"/>
    <property type="project" value="InterPro"/>
</dbReference>
<dbReference type="NCBIfam" id="TIGR02868">
    <property type="entry name" value="CydC"/>
    <property type="match status" value="1"/>
</dbReference>
<dbReference type="AlphaFoldDB" id="A0A1I6GT72"/>
<feature type="domain" description="ABC transmembrane type-1" evidence="9">
    <location>
        <begin position="31"/>
        <end position="319"/>
    </location>
</feature>
<accession>A0A1I6GT72</accession>
<evidence type="ECO:0000313" key="10">
    <source>
        <dbReference type="EMBL" id="SFR45289.1"/>
    </source>
</evidence>
<keyword evidence="3" id="KW-0547">Nucleotide-binding</keyword>
<evidence type="ECO:0000256" key="5">
    <source>
        <dbReference type="ARBA" id="ARBA00022989"/>
    </source>
</evidence>
<keyword evidence="4 10" id="KW-0067">ATP-binding</keyword>
<feature type="transmembrane region" description="Helical" evidence="7">
    <location>
        <begin position="34"/>
        <end position="54"/>
    </location>
</feature>
<evidence type="ECO:0000256" key="1">
    <source>
        <dbReference type="ARBA" id="ARBA00004651"/>
    </source>
</evidence>
<reference evidence="10 11" key="1">
    <citation type="submission" date="2016-10" db="EMBL/GenBank/DDBJ databases">
        <authorList>
            <person name="de Groot N.N."/>
        </authorList>
    </citation>
    <scope>NUCLEOTIDE SEQUENCE [LARGE SCALE GENOMIC DNA]</scope>
    <source>
        <strain evidence="10 11">CGMCC 1.9167</strain>
    </source>
</reference>
<dbReference type="InterPro" id="IPR017871">
    <property type="entry name" value="ABC_transporter-like_CS"/>
</dbReference>
<dbReference type="InterPro" id="IPR027417">
    <property type="entry name" value="P-loop_NTPase"/>
</dbReference>
<dbReference type="RefSeq" id="WP_092008665.1">
    <property type="nucleotide sequence ID" value="NZ_FOYW01000001.1"/>
</dbReference>
<evidence type="ECO:0000256" key="4">
    <source>
        <dbReference type="ARBA" id="ARBA00022840"/>
    </source>
</evidence>